<sequence>MYTEEILSLFQRSSFLGRVTRCARASGAAARRRGRCAPNDPHSRFNRPINIWSHVLKRQWTSSRALRWLAHRNGGPLSILMYVCYAAKHVRGGDASSPARALISLLGSRDRGR</sequence>
<keyword evidence="2" id="KW-1185">Reference proteome</keyword>
<protein>
    <submittedName>
        <fullName evidence="1">Uncharacterized protein</fullName>
    </submittedName>
</protein>
<dbReference type="AlphaFoldDB" id="A0A4C2A8D3"/>
<organism evidence="1 2">
    <name type="scientific">Eumeta variegata</name>
    <name type="common">Bagworm moth</name>
    <name type="synonym">Eumeta japonica</name>
    <dbReference type="NCBI Taxonomy" id="151549"/>
    <lineage>
        <taxon>Eukaryota</taxon>
        <taxon>Metazoa</taxon>
        <taxon>Ecdysozoa</taxon>
        <taxon>Arthropoda</taxon>
        <taxon>Hexapoda</taxon>
        <taxon>Insecta</taxon>
        <taxon>Pterygota</taxon>
        <taxon>Neoptera</taxon>
        <taxon>Endopterygota</taxon>
        <taxon>Lepidoptera</taxon>
        <taxon>Glossata</taxon>
        <taxon>Ditrysia</taxon>
        <taxon>Tineoidea</taxon>
        <taxon>Psychidae</taxon>
        <taxon>Oiketicinae</taxon>
        <taxon>Eumeta</taxon>
    </lineage>
</organism>
<dbReference type="EMBL" id="BGZK01002727">
    <property type="protein sequence ID" value="GBP96062.1"/>
    <property type="molecule type" value="Genomic_DNA"/>
</dbReference>
<comment type="caution">
    <text evidence="1">The sequence shown here is derived from an EMBL/GenBank/DDBJ whole genome shotgun (WGS) entry which is preliminary data.</text>
</comment>
<dbReference type="Proteomes" id="UP000299102">
    <property type="component" value="Unassembled WGS sequence"/>
</dbReference>
<name>A0A4C2A8D3_EUMVA</name>
<accession>A0A4C2A8D3</accession>
<evidence type="ECO:0000313" key="2">
    <source>
        <dbReference type="Proteomes" id="UP000299102"/>
    </source>
</evidence>
<evidence type="ECO:0000313" key="1">
    <source>
        <dbReference type="EMBL" id="GBP96062.1"/>
    </source>
</evidence>
<gene>
    <name evidence="1" type="ORF">EVAR_70475_1</name>
</gene>
<reference evidence="1 2" key="1">
    <citation type="journal article" date="2019" name="Commun. Biol.">
        <title>The bagworm genome reveals a unique fibroin gene that provides high tensile strength.</title>
        <authorList>
            <person name="Kono N."/>
            <person name="Nakamura H."/>
            <person name="Ohtoshi R."/>
            <person name="Tomita M."/>
            <person name="Numata K."/>
            <person name="Arakawa K."/>
        </authorList>
    </citation>
    <scope>NUCLEOTIDE SEQUENCE [LARGE SCALE GENOMIC DNA]</scope>
</reference>
<proteinExistence type="predicted"/>